<proteinExistence type="predicted"/>
<dbReference type="EMBL" id="LJOD01000068">
    <property type="protein sequence ID" value="KPE48919.1"/>
    <property type="molecule type" value="Genomic_DNA"/>
</dbReference>
<organism evidence="1 2">
    <name type="scientific">Chryseobacterium indologenes</name>
    <name type="common">Flavobacterium indologenes</name>
    <dbReference type="NCBI Taxonomy" id="253"/>
    <lineage>
        <taxon>Bacteria</taxon>
        <taxon>Pseudomonadati</taxon>
        <taxon>Bacteroidota</taxon>
        <taxon>Flavobacteriia</taxon>
        <taxon>Flavobacteriales</taxon>
        <taxon>Weeksellaceae</taxon>
        <taxon>Chryseobacterium group</taxon>
        <taxon>Chryseobacterium</taxon>
    </lineage>
</organism>
<evidence type="ECO:0000313" key="1">
    <source>
        <dbReference type="EMBL" id="KPE48919.1"/>
    </source>
</evidence>
<dbReference type="Proteomes" id="UP000037953">
    <property type="component" value="Unassembled WGS sequence"/>
</dbReference>
<comment type="caution">
    <text evidence="1">The sequence shown here is derived from an EMBL/GenBank/DDBJ whole genome shotgun (WGS) entry which is preliminary data.</text>
</comment>
<reference evidence="2" key="2">
    <citation type="submission" date="2015-09" db="EMBL/GenBank/DDBJ databases">
        <title>Draft genome sequence of a multidrug-resistant Chryseobacterium indologenes isolate from Malaysia.</title>
        <authorList>
            <person name="Yu C.Y."/>
            <person name="Ang G.Y."/>
            <person name="Chan K.-G."/>
        </authorList>
    </citation>
    <scope>NUCLEOTIDE SEQUENCE [LARGE SCALE GENOMIC DNA]</scope>
    <source>
        <strain evidence="2">CI_885</strain>
    </source>
</reference>
<dbReference type="AlphaFoldDB" id="A0A0N0ZVE9"/>
<evidence type="ECO:0000313" key="2">
    <source>
        <dbReference type="Proteomes" id="UP000037953"/>
    </source>
</evidence>
<accession>A0A0N0ZVE9</accession>
<feature type="non-terminal residue" evidence="1">
    <location>
        <position position="1"/>
    </location>
</feature>
<sequence length="155" mass="17047">GGSDRFKYYSSFGTFEQESIYRNSDFKRFSASTKLEYKATDRLTINTDIQVANTTTRTLPNGGAYANPVLSQYFTSPLEPAYNADGSIYLGSVDDGTYGGLPISGIFNPAAILAYNKNKANSTRIFGNVGIGYNILKGLNYRLNIAPEYVITEED</sequence>
<gene>
    <name evidence="1" type="ORF">AOB46_22795</name>
</gene>
<dbReference type="SUPFAM" id="SSF56935">
    <property type="entry name" value="Porins"/>
    <property type="match status" value="1"/>
</dbReference>
<protein>
    <recommendedName>
        <fullName evidence="3">TonB-dependent receptor</fullName>
    </recommendedName>
</protein>
<evidence type="ECO:0008006" key="3">
    <source>
        <dbReference type="Google" id="ProtNLM"/>
    </source>
</evidence>
<name>A0A0N0ZVE9_CHRID</name>
<feature type="non-terminal residue" evidence="1">
    <location>
        <position position="155"/>
    </location>
</feature>
<reference evidence="1 2" key="1">
    <citation type="journal article" date="2015" name="Genom Data">
        <title>Draft genome sequence of a multidrug-resistant Chryseobacterium indologenes isolate from Malaysia.</title>
        <authorList>
            <person name="Yu C.Y."/>
            <person name="Ang G.Y."/>
            <person name="Cheng H.J."/>
            <person name="Cheong Y.M."/>
            <person name="Yin W.F."/>
            <person name="Chan K.G."/>
        </authorList>
    </citation>
    <scope>NUCLEOTIDE SEQUENCE [LARGE SCALE GENOMIC DNA]</scope>
    <source>
        <strain evidence="1 2">CI_885</strain>
    </source>
</reference>